<organism evidence="2 3">
    <name type="scientific">Aphanomyces astaci</name>
    <name type="common">Crayfish plague agent</name>
    <dbReference type="NCBI Taxonomy" id="112090"/>
    <lineage>
        <taxon>Eukaryota</taxon>
        <taxon>Sar</taxon>
        <taxon>Stramenopiles</taxon>
        <taxon>Oomycota</taxon>
        <taxon>Saprolegniomycetes</taxon>
        <taxon>Saprolegniales</taxon>
        <taxon>Verrucalvaceae</taxon>
        <taxon>Aphanomyces</taxon>
    </lineage>
</organism>
<feature type="non-terminal residue" evidence="2">
    <location>
        <position position="261"/>
    </location>
</feature>
<dbReference type="EMBL" id="QUTF01008183">
    <property type="protein sequence ID" value="RHZ38899.1"/>
    <property type="molecule type" value="Genomic_DNA"/>
</dbReference>
<evidence type="ECO:0000313" key="2">
    <source>
        <dbReference type="EMBL" id="RHZ38899.1"/>
    </source>
</evidence>
<evidence type="ECO:0000256" key="1">
    <source>
        <dbReference type="SAM" id="Coils"/>
    </source>
</evidence>
<keyword evidence="1" id="KW-0175">Coiled coil</keyword>
<reference evidence="2 3" key="1">
    <citation type="submission" date="2018-08" db="EMBL/GenBank/DDBJ databases">
        <title>Aphanomyces genome sequencing and annotation.</title>
        <authorList>
            <person name="Minardi D."/>
            <person name="Oidtmann B."/>
            <person name="Van Der Giezen M."/>
            <person name="Studholme D.J."/>
        </authorList>
    </citation>
    <scope>NUCLEOTIDE SEQUENCE [LARGE SCALE GENOMIC DNA]</scope>
    <source>
        <strain evidence="2 3">FDL457</strain>
    </source>
</reference>
<name>A0A3R6Y8B8_APHAT</name>
<dbReference type="Proteomes" id="UP000286510">
    <property type="component" value="Unassembled WGS sequence"/>
</dbReference>
<feature type="non-terminal residue" evidence="2">
    <location>
        <position position="1"/>
    </location>
</feature>
<gene>
    <name evidence="2" type="ORF">DYB26_011364</name>
</gene>
<feature type="coiled-coil region" evidence="1">
    <location>
        <begin position="174"/>
        <end position="203"/>
    </location>
</feature>
<accession>A0A3R6Y8B8</accession>
<protein>
    <submittedName>
        <fullName evidence="2">Uncharacterized protein</fullName>
    </submittedName>
</protein>
<proteinExistence type="predicted"/>
<dbReference type="AlphaFoldDB" id="A0A3R6Y8B8"/>
<evidence type="ECO:0000313" key="3">
    <source>
        <dbReference type="Proteomes" id="UP000286510"/>
    </source>
</evidence>
<comment type="caution">
    <text evidence="2">The sequence shown here is derived from an EMBL/GenBank/DDBJ whole genome shotgun (WGS) entry which is preliminary data.</text>
</comment>
<sequence>VQFVTVSEVPQATLAVCRRNVSCGPFSSHPSLIDINITGPTSFIPTSLVLRKAGSYNVYLVVTVDVGKGVRLDVSVMASVQVIDPIPPVTNTKLYISIVGGVSKAERATAAVASEKVIQRDLRSENSDLSSNRIKYALDELSKVPATLSLSSGYVTEAIDAHLLARPKQMIQQLLEAQTQAQAQALANQQAQQENQLKAQQDMQTALLQCVSSNGDQGRSQLRDTERRVEGLSMPAYHGHLNESIGLYIHRVKTFFAAKNL</sequence>